<comment type="caution">
    <text evidence="8">The sequence shown here is derived from an EMBL/GenBank/DDBJ whole genome shotgun (WGS) entry which is preliminary data.</text>
</comment>
<dbReference type="PROSITE" id="PS00039">
    <property type="entry name" value="DEAD_ATP_HELICASE"/>
    <property type="match status" value="1"/>
</dbReference>
<feature type="domain" description="Helicase ATP-binding" evidence="6">
    <location>
        <begin position="27"/>
        <end position="197"/>
    </location>
</feature>
<keyword evidence="1" id="KW-0547">Nucleotide-binding</keyword>
<evidence type="ECO:0000259" key="6">
    <source>
        <dbReference type="PROSITE" id="PS51192"/>
    </source>
</evidence>
<reference evidence="8" key="1">
    <citation type="journal article" date="2023" name="bioRxiv">
        <title>Scaffold-level genome assemblies of two parasitoid biocontrol wasps reveal the parthenogenesis mechanism and an associated novel virus.</title>
        <authorList>
            <person name="Inwood S."/>
            <person name="Skelly J."/>
            <person name="Guhlin J."/>
            <person name="Harrop T."/>
            <person name="Goldson S."/>
            <person name="Dearden P."/>
        </authorList>
    </citation>
    <scope>NUCLEOTIDE SEQUENCE</scope>
    <source>
        <strain evidence="8">Irish</strain>
        <tissue evidence="8">Whole body</tissue>
    </source>
</reference>
<dbReference type="InterPro" id="IPR014001">
    <property type="entry name" value="Helicase_ATP-bd"/>
</dbReference>
<dbReference type="InterPro" id="IPR000629">
    <property type="entry name" value="RNA-helicase_DEAD-box_CS"/>
</dbReference>
<evidence type="ECO:0000313" key="9">
    <source>
        <dbReference type="Proteomes" id="UP001168990"/>
    </source>
</evidence>
<dbReference type="GO" id="GO:0005829">
    <property type="term" value="C:cytosol"/>
    <property type="evidence" value="ECO:0007669"/>
    <property type="project" value="TreeGrafter"/>
</dbReference>
<name>A0AA39FXM0_9HYME</name>
<dbReference type="InterPro" id="IPR027417">
    <property type="entry name" value="P-loop_NTPase"/>
</dbReference>
<accession>A0AA39FXM0</accession>
<evidence type="ECO:0000256" key="1">
    <source>
        <dbReference type="ARBA" id="ARBA00022741"/>
    </source>
</evidence>
<feature type="compositionally biased region" description="Polar residues" evidence="5">
    <location>
        <begin position="812"/>
        <end position="822"/>
    </location>
</feature>
<evidence type="ECO:0000256" key="5">
    <source>
        <dbReference type="SAM" id="MobiDB-lite"/>
    </source>
</evidence>
<dbReference type="GO" id="GO:0003724">
    <property type="term" value="F:RNA helicase activity"/>
    <property type="evidence" value="ECO:0007669"/>
    <property type="project" value="TreeGrafter"/>
</dbReference>
<dbReference type="PROSITE" id="PS51194">
    <property type="entry name" value="HELICASE_CTER"/>
    <property type="match status" value="1"/>
</dbReference>
<dbReference type="InterPro" id="IPR050079">
    <property type="entry name" value="DEAD_box_RNA_helicase"/>
</dbReference>
<reference evidence="8" key="2">
    <citation type="submission" date="2023-03" db="EMBL/GenBank/DDBJ databases">
        <authorList>
            <person name="Inwood S.N."/>
            <person name="Skelly J.G."/>
            <person name="Guhlin J."/>
            <person name="Harrop T.W.R."/>
            <person name="Goldson S.G."/>
            <person name="Dearden P.K."/>
        </authorList>
    </citation>
    <scope>NUCLEOTIDE SEQUENCE</scope>
    <source>
        <strain evidence="8">Irish</strain>
        <tissue evidence="8">Whole body</tissue>
    </source>
</reference>
<dbReference type="SMART" id="SM00490">
    <property type="entry name" value="HELICc"/>
    <property type="match status" value="1"/>
</dbReference>
<dbReference type="PROSITE" id="PS51192">
    <property type="entry name" value="HELICASE_ATP_BIND_1"/>
    <property type="match status" value="1"/>
</dbReference>
<dbReference type="PANTHER" id="PTHR47959">
    <property type="entry name" value="ATP-DEPENDENT RNA HELICASE RHLE-RELATED"/>
    <property type="match status" value="1"/>
</dbReference>
<dbReference type="AlphaFoldDB" id="A0AA39FXM0"/>
<dbReference type="PANTHER" id="PTHR47959:SF1">
    <property type="entry name" value="ATP-DEPENDENT RNA HELICASE DBPA"/>
    <property type="match status" value="1"/>
</dbReference>
<feature type="compositionally biased region" description="Low complexity" evidence="5">
    <location>
        <begin position="798"/>
        <end position="811"/>
    </location>
</feature>
<dbReference type="GO" id="GO:0005524">
    <property type="term" value="F:ATP binding"/>
    <property type="evidence" value="ECO:0007669"/>
    <property type="project" value="UniProtKB-KW"/>
</dbReference>
<evidence type="ECO:0000256" key="2">
    <source>
        <dbReference type="ARBA" id="ARBA00022801"/>
    </source>
</evidence>
<dbReference type="SUPFAM" id="SSF52540">
    <property type="entry name" value="P-loop containing nucleoside triphosphate hydrolases"/>
    <property type="match status" value="1"/>
</dbReference>
<evidence type="ECO:0000259" key="7">
    <source>
        <dbReference type="PROSITE" id="PS51194"/>
    </source>
</evidence>
<feature type="domain" description="Helicase C-terminal" evidence="7">
    <location>
        <begin position="236"/>
        <end position="381"/>
    </location>
</feature>
<organism evidence="8 9">
    <name type="scientific">Microctonus aethiopoides</name>
    <dbReference type="NCBI Taxonomy" id="144406"/>
    <lineage>
        <taxon>Eukaryota</taxon>
        <taxon>Metazoa</taxon>
        <taxon>Ecdysozoa</taxon>
        <taxon>Arthropoda</taxon>
        <taxon>Hexapoda</taxon>
        <taxon>Insecta</taxon>
        <taxon>Pterygota</taxon>
        <taxon>Neoptera</taxon>
        <taxon>Endopterygota</taxon>
        <taxon>Hymenoptera</taxon>
        <taxon>Apocrita</taxon>
        <taxon>Ichneumonoidea</taxon>
        <taxon>Braconidae</taxon>
        <taxon>Euphorinae</taxon>
        <taxon>Microctonus</taxon>
    </lineage>
</organism>
<dbReference type="Pfam" id="PF00270">
    <property type="entry name" value="DEAD"/>
    <property type="match status" value="1"/>
</dbReference>
<protein>
    <recommendedName>
        <fullName evidence="10">RNA helicase</fullName>
    </recommendedName>
</protein>
<keyword evidence="3" id="KW-0347">Helicase</keyword>
<dbReference type="Proteomes" id="UP001168990">
    <property type="component" value="Unassembled WGS sequence"/>
</dbReference>
<evidence type="ECO:0000256" key="3">
    <source>
        <dbReference type="ARBA" id="ARBA00022806"/>
    </source>
</evidence>
<gene>
    <name evidence="8" type="ORF">PV328_001427</name>
</gene>
<dbReference type="CDD" id="cd17943">
    <property type="entry name" value="DEADc_DDX20"/>
    <property type="match status" value="1"/>
</dbReference>
<proteinExistence type="predicted"/>
<evidence type="ECO:0008006" key="10">
    <source>
        <dbReference type="Google" id="ProtNLM"/>
    </source>
</evidence>
<dbReference type="GO" id="GO:0016787">
    <property type="term" value="F:hydrolase activity"/>
    <property type="evidence" value="ECO:0007669"/>
    <property type="project" value="UniProtKB-KW"/>
</dbReference>
<feature type="region of interest" description="Disordered" evidence="5">
    <location>
        <begin position="790"/>
        <end position="822"/>
    </location>
</feature>
<dbReference type="SMART" id="SM00487">
    <property type="entry name" value="DEXDc"/>
    <property type="match status" value="1"/>
</dbReference>
<sequence>MGLKQSILDGLINYGFDKPSPIQLKAIPLGRCGFDLIVRAKSGTGKTAVFGIIALEMIDIHQSSVQVLILAPTREIAIQISQVIETIGSQIKGLKVGCYVGGISMKMDKKQSDNCHIVVGTPGRLKHLAELGILQLNNVRLFVLDEADKLMDGNFQKDVNFIFSKLPDNKQIISSSATYPDDLELFIANYMRSPLLCSPRNDDNDDGPILLGVRQFVATVPYHPNAMKQVQIKIKELTKIISSIPFKQCLIFSNYQSRAQSVCNYVNGLGFSSIYIVGNQEMKKRLQVIEELKSFKCRILFSTDLTARGIDAENVNLIINLDIPNDGATYLHRIGRAGRYGTHGIAISLISENEIDTFKELMNSVGGSNFSPYKISNNYSQSIWTTDDDKFERFYSENPSSQNIEDNKDTKNIENELILSEKITATKQNQITQDDLLLNSNETLSKECSENIYNCLSSENQTKSSEIITIETFIRKIYNNSNDNLITTRIQTKSSLDAHKMMKKQKIVMKPLVSTPSILQELNEKVQFLFDPTDLSENNERDENNDDIILYKKYEKQVISMKNDEIKPNNLFSSKEISSLISERFPELSVLIDYHKYLRSMLRIEMENIKQEADSDNDIKKDNLLLISKEDFYWDKMFDLEIKYLDKLISNATDFSVIDGGRSWLCMKYWSALRNFYQIQKQKCHQKVNDYQKSLKILYSLFSDYRDKQLKLIELLFNFSWTERLCLEEKIKLMNGKNNELTFNECLQFIINEKEKKNEPLPIVKNNCEKSSDLSNTYCIGNYSETVKTKKSSRKTKNNSNLNNNENKISSDQITSSTNQNINRRKFVPIRTNNAQYNERLNDNVMHSNNDVLTQFSNKRSELYHSDGIDCFSGLDNTVDDAENKTNENFTHQSCNYMTTQYNYSNIHHDISSMHSNYSHNDMNLENSNVFNNYNCVENDYARHNLNDQINSNIDEFFYKLRLQTERIHLEEYLSLMLH</sequence>
<keyword evidence="4" id="KW-0067">ATP-binding</keyword>
<evidence type="ECO:0000256" key="4">
    <source>
        <dbReference type="ARBA" id="ARBA00022840"/>
    </source>
</evidence>
<dbReference type="Pfam" id="PF00271">
    <property type="entry name" value="Helicase_C"/>
    <property type="match status" value="1"/>
</dbReference>
<dbReference type="CDD" id="cd18787">
    <property type="entry name" value="SF2_C_DEAD"/>
    <property type="match status" value="1"/>
</dbReference>
<dbReference type="EMBL" id="JAQQBS010000001">
    <property type="protein sequence ID" value="KAK0177365.1"/>
    <property type="molecule type" value="Genomic_DNA"/>
</dbReference>
<dbReference type="InterPro" id="IPR011545">
    <property type="entry name" value="DEAD/DEAH_box_helicase_dom"/>
</dbReference>
<dbReference type="GO" id="GO:0003676">
    <property type="term" value="F:nucleic acid binding"/>
    <property type="evidence" value="ECO:0007669"/>
    <property type="project" value="InterPro"/>
</dbReference>
<keyword evidence="9" id="KW-1185">Reference proteome</keyword>
<dbReference type="InterPro" id="IPR001650">
    <property type="entry name" value="Helicase_C-like"/>
</dbReference>
<keyword evidence="2" id="KW-0378">Hydrolase</keyword>
<dbReference type="Gene3D" id="3.40.50.300">
    <property type="entry name" value="P-loop containing nucleotide triphosphate hydrolases"/>
    <property type="match status" value="2"/>
</dbReference>
<evidence type="ECO:0000313" key="8">
    <source>
        <dbReference type="EMBL" id="KAK0177365.1"/>
    </source>
</evidence>